<evidence type="ECO:0000313" key="3">
    <source>
        <dbReference type="Proteomes" id="UP001374535"/>
    </source>
</evidence>
<gene>
    <name evidence="2" type="ORF">V8G54_022038</name>
</gene>
<keyword evidence="3" id="KW-1185">Reference proteome</keyword>
<proteinExistence type="predicted"/>
<feature type="region of interest" description="Disordered" evidence="1">
    <location>
        <begin position="101"/>
        <end position="122"/>
    </location>
</feature>
<name>A0AAQ3NH59_VIGMU</name>
<feature type="compositionally biased region" description="Basic and acidic residues" evidence="1">
    <location>
        <begin position="13"/>
        <end position="31"/>
    </location>
</feature>
<organism evidence="2 3">
    <name type="scientific">Vigna mungo</name>
    <name type="common">Black gram</name>
    <name type="synonym">Phaseolus mungo</name>
    <dbReference type="NCBI Taxonomy" id="3915"/>
    <lineage>
        <taxon>Eukaryota</taxon>
        <taxon>Viridiplantae</taxon>
        <taxon>Streptophyta</taxon>
        <taxon>Embryophyta</taxon>
        <taxon>Tracheophyta</taxon>
        <taxon>Spermatophyta</taxon>
        <taxon>Magnoliopsida</taxon>
        <taxon>eudicotyledons</taxon>
        <taxon>Gunneridae</taxon>
        <taxon>Pentapetalae</taxon>
        <taxon>rosids</taxon>
        <taxon>fabids</taxon>
        <taxon>Fabales</taxon>
        <taxon>Fabaceae</taxon>
        <taxon>Papilionoideae</taxon>
        <taxon>50 kb inversion clade</taxon>
        <taxon>NPAAA clade</taxon>
        <taxon>indigoferoid/millettioid clade</taxon>
        <taxon>Phaseoleae</taxon>
        <taxon>Vigna</taxon>
    </lineage>
</organism>
<sequence>MFNFPKNNNIKDATGKSRRDDDDTKKETSFEKEIWSRHHSLFWKTTEKPKTIKQGPRKPDSGFGSRLRVGKVLAPYNACPEAKWNGGANRNGAVAQTSKSETLGVSFSSPHLRKQQPRSSPLNERLHGTHLCHDHASTPTGHHCINHDVVKNDARRQSHQDEVVDLRRVPFSTIIPPYTSLSGQANDADAGKTPMTATTEGVTATARCKGYLLSSPRNSPDSPPDAARAMALGSALIFFLLASTNCSFSTLDSSSRRHRSLAVTKATADTVAVVAVDTVTVVKLRVRVLMYEFLYFWIEQVLCDYVMGMERKNFGEEFVPERWRMAMGSVMEVESSKMDMWKVGSGRTERWSPLSESDCVIGIGVGSVWSENDGCVGDGIEGQKNGEEARDRELVNGPSLWMMDWSLRRGLCVLRDEVRNWFRRVFLLSKWRNEWIENSNGNEGVGDEVKMLSEQWHENGVSTLVVAMRCESAPPPRGFHLAYQCVASRVKSKWWPLGVKQLLDNISKGFNSDPHSQF</sequence>
<dbReference type="Proteomes" id="UP001374535">
    <property type="component" value="Chromosome 6"/>
</dbReference>
<evidence type="ECO:0000313" key="2">
    <source>
        <dbReference type="EMBL" id="WVZ08692.1"/>
    </source>
</evidence>
<dbReference type="AlphaFoldDB" id="A0AAQ3NH59"/>
<protein>
    <submittedName>
        <fullName evidence="2">Uncharacterized protein</fullName>
    </submittedName>
</protein>
<feature type="compositionally biased region" description="Polar residues" evidence="1">
    <location>
        <begin position="1"/>
        <end position="11"/>
    </location>
</feature>
<evidence type="ECO:0000256" key="1">
    <source>
        <dbReference type="SAM" id="MobiDB-lite"/>
    </source>
</evidence>
<reference evidence="2 3" key="1">
    <citation type="journal article" date="2023" name="Life. Sci Alliance">
        <title>Evolutionary insights into 3D genome organization and epigenetic landscape of Vigna mungo.</title>
        <authorList>
            <person name="Junaid A."/>
            <person name="Singh B."/>
            <person name="Bhatia S."/>
        </authorList>
    </citation>
    <scope>NUCLEOTIDE SEQUENCE [LARGE SCALE GENOMIC DNA]</scope>
    <source>
        <strain evidence="2">Urdbean</strain>
    </source>
</reference>
<feature type="region of interest" description="Disordered" evidence="1">
    <location>
        <begin position="1"/>
        <end position="31"/>
    </location>
</feature>
<dbReference type="EMBL" id="CP144695">
    <property type="protein sequence ID" value="WVZ08692.1"/>
    <property type="molecule type" value="Genomic_DNA"/>
</dbReference>
<accession>A0AAQ3NH59</accession>